<dbReference type="InterPro" id="IPR001173">
    <property type="entry name" value="Glyco_trans_2-like"/>
</dbReference>
<evidence type="ECO:0000259" key="4">
    <source>
        <dbReference type="Pfam" id="PF00535"/>
    </source>
</evidence>
<name>A0ABT1C3G5_9HYPH</name>
<dbReference type="Pfam" id="PF02709">
    <property type="entry name" value="Glyco_transf_7C"/>
    <property type="match status" value="1"/>
</dbReference>
<evidence type="ECO:0000313" key="7">
    <source>
        <dbReference type="Proteomes" id="UP001205906"/>
    </source>
</evidence>
<dbReference type="PANTHER" id="PTHR43179:SF12">
    <property type="entry name" value="GALACTOFURANOSYLTRANSFERASE GLFT2"/>
    <property type="match status" value="1"/>
</dbReference>
<proteinExistence type="inferred from homology"/>
<feature type="domain" description="Glycosyltransferase 2-like" evidence="4">
    <location>
        <begin position="63"/>
        <end position="113"/>
    </location>
</feature>
<evidence type="ECO:0000259" key="5">
    <source>
        <dbReference type="Pfam" id="PF02709"/>
    </source>
</evidence>
<feature type="domain" description="Galactosyltransferase C-terminal" evidence="5">
    <location>
        <begin position="156"/>
        <end position="213"/>
    </location>
</feature>
<dbReference type="InterPro" id="IPR027791">
    <property type="entry name" value="Galactosyl_T_C"/>
</dbReference>
<evidence type="ECO:0000256" key="3">
    <source>
        <dbReference type="ARBA" id="ARBA00022679"/>
    </source>
</evidence>
<evidence type="ECO:0000256" key="1">
    <source>
        <dbReference type="ARBA" id="ARBA00006739"/>
    </source>
</evidence>
<dbReference type="InterPro" id="IPR029044">
    <property type="entry name" value="Nucleotide-diphossugar_trans"/>
</dbReference>
<dbReference type="GO" id="GO:0016757">
    <property type="term" value="F:glycosyltransferase activity"/>
    <property type="evidence" value="ECO:0007669"/>
    <property type="project" value="UniProtKB-KW"/>
</dbReference>
<comment type="caution">
    <text evidence="6">The sequence shown here is derived from an EMBL/GenBank/DDBJ whole genome shotgun (WGS) entry which is preliminary data.</text>
</comment>
<protein>
    <submittedName>
        <fullName evidence="6">Galactosyltransferase-related protein</fullName>
    </submittedName>
</protein>
<evidence type="ECO:0000313" key="6">
    <source>
        <dbReference type="EMBL" id="MCO6049043.1"/>
    </source>
</evidence>
<reference evidence="6 7" key="1">
    <citation type="submission" date="2022-06" db="EMBL/GenBank/DDBJ databases">
        <title>Mesorhizobium sp. strain RP14 Genome sequencing and assembly.</title>
        <authorList>
            <person name="Kim I."/>
        </authorList>
    </citation>
    <scope>NUCLEOTIDE SEQUENCE [LARGE SCALE GENOMIC DNA]</scope>
    <source>
        <strain evidence="7">RP14(2022)</strain>
    </source>
</reference>
<keyword evidence="7" id="KW-1185">Reference proteome</keyword>
<evidence type="ECO:0000256" key="2">
    <source>
        <dbReference type="ARBA" id="ARBA00022676"/>
    </source>
</evidence>
<accession>A0ABT1C3G5</accession>
<keyword evidence="2 6" id="KW-0328">Glycosyltransferase</keyword>
<sequence length="287" mass="31447">MRTSVLTLVRGREAHLGNLLKSIAAQTTAPDELVIAWMQDAPFEGLPDPGCPVRHVMVTGEPMPLAKARNRAADAASGDLLIFLDVDCIASPRTVEAYRAAASERDGLFLGEVFYLPAGAVGDTLDFASLDRLGQTHPAKPVTPSHGVREEPNAGELWGLSFALLRQLYLTIGGMDEAFVGYGGEETDFAARIAASGLRFFWTGGARCYHQHHAISVPPLQHFEHILRNAELFHGRHGRWCMDYWLGQFNDQGLISWSSESRGIEVLRQPTPAEIAAARQGEDRLFS</sequence>
<organism evidence="6 7">
    <name type="scientific">Mesorhizobium liriopis</name>
    <dbReference type="NCBI Taxonomy" id="2953882"/>
    <lineage>
        <taxon>Bacteria</taxon>
        <taxon>Pseudomonadati</taxon>
        <taxon>Pseudomonadota</taxon>
        <taxon>Alphaproteobacteria</taxon>
        <taxon>Hyphomicrobiales</taxon>
        <taxon>Phyllobacteriaceae</taxon>
        <taxon>Mesorhizobium</taxon>
    </lineage>
</organism>
<dbReference type="Pfam" id="PF00535">
    <property type="entry name" value="Glycos_transf_2"/>
    <property type="match status" value="1"/>
</dbReference>
<gene>
    <name evidence="6" type="ORF">NGM99_04460</name>
</gene>
<dbReference type="RefSeq" id="WP_252816391.1">
    <property type="nucleotide sequence ID" value="NZ_JAMXQS010000002.1"/>
</dbReference>
<dbReference type="PANTHER" id="PTHR43179">
    <property type="entry name" value="RHAMNOSYLTRANSFERASE WBBL"/>
    <property type="match status" value="1"/>
</dbReference>
<dbReference type="Proteomes" id="UP001205906">
    <property type="component" value="Unassembled WGS sequence"/>
</dbReference>
<keyword evidence="3" id="KW-0808">Transferase</keyword>
<dbReference type="SUPFAM" id="SSF53448">
    <property type="entry name" value="Nucleotide-diphospho-sugar transferases"/>
    <property type="match status" value="1"/>
</dbReference>
<dbReference type="EMBL" id="JAMXQS010000002">
    <property type="protein sequence ID" value="MCO6049043.1"/>
    <property type="molecule type" value="Genomic_DNA"/>
</dbReference>
<dbReference type="Gene3D" id="3.90.550.10">
    <property type="entry name" value="Spore Coat Polysaccharide Biosynthesis Protein SpsA, Chain A"/>
    <property type="match status" value="1"/>
</dbReference>
<comment type="similarity">
    <text evidence="1">Belongs to the glycosyltransferase 2 family.</text>
</comment>